<evidence type="ECO:0000313" key="2">
    <source>
        <dbReference type="EMBL" id="GAA4392156.1"/>
    </source>
</evidence>
<keyword evidence="1" id="KW-1133">Transmembrane helix</keyword>
<accession>A0ABP8JK66</accession>
<sequence>MKGLAPTLRLVLRRDRIQAPVWFYIFVAMAVSAVVSAKGLYPHADQLVSAAAAADRNASLVALFGPVYQPTLGALAMVKMIVLIPACLGLLTGLLVVRHTRADEDSGRREMLGAAAIDRIAAPVAALIESVGLSLLIGAVVGVGLTVTGLPAVGAATFAAEWALVGSFFATVGLLCAQLAEGAQGARGLFALVLGVSYVLRALGDIQGLHRVTREPTAWTWLSPLGWAQQMRPFAGDRWWPALLLVAGAAILAAGSLRIAARRDLGAGLIPVGRGRPAAAAGLRSAPALAWRLHRTQVGAWVVGFLACGVAFGGMASAITGLASPGTADLVSRLGGGGTDLVDAFYGAIFSIMGMIAAVLAISLTIAPAGEETSGRAEYLLAGPVRRTSWFGSQSVLALLASAVVVAAGGVGASLVADRDLVLPALGVLPAVWLLAAVGALAAGLSARVTTVAWVALALCVLMLVADVLRLPSWVSRLSPFSHITAQPGQTLLTGAATAMVIATVVAMGLAVVAVTRRDVG</sequence>
<keyword evidence="1" id="KW-0472">Membrane</keyword>
<feature type="transmembrane region" description="Helical" evidence="1">
    <location>
        <begin position="344"/>
        <end position="367"/>
    </location>
</feature>
<evidence type="ECO:0000313" key="3">
    <source>
        <dbReference type="Proteomes" id="UP001500635"/>
    </source>
</evidence>
<protein>
    <submittedName>
        <fullName evidence="2">ABC transporter membrane-spanning protein</fullName>
    </submittedName>
</protein>
<keyword evidence="3" id="KW-1185">Reference proteome</keyword>
<feature type="transmembrane region" description="Helical" evidence="1">
    <location>
        <begin position="239"/>
        <end position="261"/>
    </location>
</feature>
<feature type="transmembrane region" description="Helical" evidence="1">
    <location>
        <begin position="492"/>
        <end position="515"/>
    </location>
</feature>
<feature type="transmembrane region" description="Helical" evidence="1">
    <location>
        <begin position="298"/>
        <end position="324"/>
    </location>
</feature>
<feature type="transmembrane region" description="Helical" evidence="1">
    <location>
        <begin position="396"/>
        <end position="417"/>
    </location>
</feature>
<name>A0ABP8JK66_9ACTN</name>
<organism evidence="2 3">
    <name type="scientific">Tsukamurella soli</name>
    <dbReference type="NCBI Taxonomy" id="644556"/>
    <lineage>
        <taxon>Bacteria</taxon>
        <taxon>Bacillati</taxon>
        <taxon>Actinomycetota</taxon>
        <taxon>Actinomycetes</taxon>
        <taxon>Mycobacteriales</taxon>
        <taxon>Tsukamurellaceae</taxon>
        <taxon>Tsukamurella</taxon>
    </lineage>
</organism>
<keyword evidence="1" id="KW-0812">Transmembrane</keyword>
<dbReference type="RefSeq" id="WP_344995055.1">
    <property type="nucleotide sequence ID" value="NZ_BAABFR010000028.1"/>
</dbReference>
<proteinExistence type="predicted"/>
<feature type="transmembrane region" description="Helical" evidence="1">
    <location>
        <begin position="452"/>
        <end position="472"/>
    </location>
</feature>
<reference evidence="3" key="1">
    <citation type="journal article" date="2019" name="Int. J. Syst. Evol. Microbiol.">
        <title>The Global Catalogue of Microorganisms (GCM) 10K type strain sequencing project: providing services to taxonomists for standard genome sequencing and annotation.</title>
        <authorList>
            <consortium name="The Broad Institute Genomics Platform"/>
            <consortium name="The Broad Institute Genome Sequencing Center for Infectious Disease"/>
            <person name="Wu L."/>
            <person name="Ma J."/>
        </authorList>
    </citation>
    <scope>NUCLEOTIDE SEQUENCE [LARGE SCALE GENOMIC DNA]</scope>
    <source>
        <strain evidence="3">JCM 17688</strain>
    </source>
</reference>
<dbReference type="Proteomes" id="UP001500635">
    <property type="component" value="Unassembled WGS sequence"/>
</dbReference>
<feature type="transmembrane region" description="Helical" evidence="1">
    <location>
        <begin position="74"/>
        <end position="99"/>
    </location>
</feature>
<gene>
    <name evidence="2" type="ORF">GCM10023147_21730</name>
</gene>
<comment type="caution">
    <text evidence="2">The sequence shown here is derived from an EMBL/GenBank/DDBJ whole genome shotgun (WGS) entry which is preliminary data.</text>
</comment>
<evidence type="ECO:0000256" key="1">
    <source>
        <dbReference type="SAM" id="Phobius"/>
    </source>
</evidence>
<feature type="transmembrane region" description="Helical" evidence="1">
    <location>
        <begin position="423"/>
        <end position="445"/>
    </location>
</feature>
<dbReference type="EMBL" id="BAABFR010000028">
    <property type="protein sequence ID" value="GAA4392156.1"/>
    <property type="molecule type" value="Genomic_DNA"/>
</dbReference>
<feature type="transmembrane region" description="Helical" evidence="1">
    <location>
        <begin position="188"/>
        <end position="204"/>
    </location>
</feature>
<feature type="transmembrane region" description="Helical" evidence="1">
    <location>
        <begin position="153"/>
        <end position="176"/>
    </location>
</feature>
<feature type="transmembrane region" description="Helical" evidence="1">
    <location>
        <begin position="120"/>
        <end position="147"/>
    </location>
</feature>
<feature type="transmembrane region" description="Helical" evidence="1">
    <location>
        <begin position="21"/>
        <end position="41"/>
    </location>
</feature>